<comment type="caution">
    <text evidence="2">The sequence shown here is derived from an EMBL/GenBank/DDBJ whole genome shotgun (WGS) entry which is preliminary data.</text>
</comment>
<feature type="compositionally biased region" description="Polar residues" evidence="1">
    <location>
        <begin position="7"/>
        <end position="16"/>
    </location>
</feature>
<gene>
    <name evidence="2" type="ORF">CEURO_LOCUS13325</name>
</gene>
<evidence type="ECO:0000313" key="2">
    <source>
        <dbReference type="EMBL" id="CAH9096215.1"/>
    </source>
</evidence>
<name>A0A9P0ZAW2_CUSEU</name>
<proteinExistence type="predicted"/>
<dbReference type="Proteomes" id="UP001152484">
    <property type="component" value="Unassembled WGS sequence"/>
</dbReference>
<feature type="region of interest" description="Disordered" evidence="1">
    <location>
        <begin position="1"/>
        <end position="24"/>
    </location>
</feature>
<evidence type="ECO:0000313" key="3">
    <source>
        <dbReference type="Proteomes" id="UP001152484"/>
    </source>
</evidence>
<feature type="region of interest" description="Disordered" evidence="1">
    <location>
        <begin position="91"/>
        <end position="118"/>
    </location>
</feature>
<dbReference type="EMBL" id="CAMAPE010000035">
    <property type="protein sequence ID" value="CAH9096215.1"/>
    <property type="molecule type" value="Genomic_DNA"/>
</dbReference>
<protein>
    <submittedName>
        <fullName evidence="2">Uncharacterized protein</fullName>
    </submittedName>
</protein>
<reference evidence="2" key="1">
    <citation type="submission" date="2022-07" db="EMBL/GenBank/DDBJ databases">
        <authorList>
            <person name="Macas J."/>
            <person name="Novak P."/>
            <person name="Neumann P."/>
        </authorList>
    </citation>
    <scope>NUCLEOTIDE SEQUENCE</scope>
</reference>
<accession>A0A9P0ZAW2</accession>
<dbReference type="AlphaFoldDB" id="A0A9P0ZAW2"/>
<organism evidence="2 3">
    <name type="scientific">Cuscuta europaea</name>
    <name type="common">European dodder</name>
    <dbReference type="NCBI Taxonomy" id="41803"/>
    <lineage>
        <taxon>Eukaryota</taxon>
        <taxon>Viridiplantae</taxon>
        <taxon>Streptophyta</taxon>
        <taxon>Embryophyta</taxon>
        <taxon>Tracheophyta</taxon>
        <taxon>Spermatophyta</taxon>
        <taxon>Magnoliopsida</taxon>
        <taxon>eudicotyledons</taxon>
        <taxon>Gunneridae</taxon>
        <taxon>Pentapetalae</taxon>
        <taxon>asterids</taxon>
        <taxon>lamiids</taxon>
        <taxon>Solanales</taxon>
        <taxon>Convolvulaceae</taxon>
        <taxon>Cuscuteae</taxon>
        <taxon>Cuscuta</taxon>
        <taxon>Cuscuta subgen. Cuscuta</taxon>
    </lineage>
</organism>
<sequence>MDFFCTTDRSSTQSLHSNRSTSPYSSYSIVDFILSLARRRLHHTQPLFGQCVVKVVSVLGVAVVASRSESHGGFSNKQQRRSEWAAAEDYNVGWGDDGVGGDGNDGSGGDDDDGSACDGGYRRWRRGWLKCSC</sequence>
<evidence type="ECO:0000256" key="1">
    <source>
        <dbReference type="SAM" id="MobiDB-lite"/>
    </source>
</evidence>
<feature type="compositionally biased region" description="Gly residues" evidence="1">
    <location>
        <begin position="95"/>
        <end position="107"/>
    </location>
</feature>
<keyword evidence="3" id="KW-1185">Reference proteome</keyword>